<dbReference type="InterPro" id="IPR000905">
    <property type="entry name" value="Gcp-like_dom"/>
</dbReference>
<evidence type="ECO:0000259" key="2">
    <source>
        <dbReference type="Pfam" id="PF00814"/>
    </source>
</evidence>
<dbReference type="OrthoDB" id="9809995at2"/>
<evidence type="ECO:0000313" key="4">
    <source>
        <dbReference type="Proteomes" id="UP000238164"/>
    </source>
</evidence>
<evidence type="ECO:0000313" key="3">
    <source>
        <dbReference type="EMBL" id="SPD87356.1"/>
    </source>
</evidence>
<dbReference type="InterPro" id="IPR022496">
    <property type="entry name" value="T6A_TsaB"/>
</dbReference>
<dbReference type="CDD" id="cd24032">
    <property type="entry name" value="ASKHA_NBD_TsaB"/>
    <property type="match status" value="1"/>
</dbReference>
<proteinExistence type="predicted"/>
<protein>
    <recommendedName>
        <fullName evidence="2">Gcp-like domain-containing protein</fullName>
    </recommendedName>
</protein>
<feature type="domain" description="Gcp-like" evidence="2">
    <location>
        <begin position="33"/>
        <end position="146"/>
    </location>
</feature>
<evidence type="ECO:0000256" key="1">
    <source>
        <dbReference type="SAM" id="MobiDB-lite"/>
    </source>
</evidence>
<feature type="region of interest" description="Disordered" evidence="1">
    <location>
        <begin position="189"/>
        <end position="211"/>
    </location>
</feature>
<dbReference type="GO" id="GO:0005829">
    <property type="term" value="C:cytosol"/>
    <property type="evidence" value="ECO:0007669"/>
    <property type="project" value="TreeGrafter"/>
</dbReference>
<dbReference type="AlphaFoldDB" id="A0A2N9JHW8"/>
<reference evidence="3 4" key="1">
    <citation type="submission" date="2018-02" db="EMBL/GenBank/DDBJ databases">
        <authorList>
            <person name="Cohen D.B."/>
            <person name="Kent A.D."/>
        </authorList>
    </citation>
    <scope>NUCLEOTIDE SEQUENCE [LARGE SCALE GENOMIC DNA]</scope>
    <source>
        <strain evidence="3">1</strain>
    </source>
</reference>
<sequence>MSLTLAIDTSTDVRVGLAADGTVLASSAVTDPRAHAEQLMPLIERTLADADRRLADVTQIVVGVGPGPFTGLRVGVVTAHTLGFVLGVPVRGVCSLDAGAAGHEAAGEFVVVSDARRREVYWARYAADGHRLAGPFVTPASELPDLPVTGPGAALAGGESTPLDGGLLALSGPELPDMGLSPLYLRRPDAEVPTTRKSTLLQPRLAPGLAR</sequence>
<dbReference type="PANTHER" id="PTHR11735:SF11">
    <property type="entry name" value="TRNA THREONYLCARBAMOYLADENOSINE BIOSYNTHESIS PROTEIN TSAB"/>
    <property type="match status" value="1"/>
</dbReference>
<keyword evidence="4" id="KW-1185">Reference proteome</keyword>
<accession>A0A2N9JHW8</accession>
<dbReference type="KEGG" id="mgg:MPLG2_2326"/>
<name>A0A2N9JHW8_9ACTN</name>
<dbReference type="PANTHER" id="PTHR11735">
    <property type="entry name" value="TRNA N6-ADENOSINE THREONYLCARBAMOYLTRANSFERASE"/>
    <property type="match status" value="1"/>
</dbReference>
<dbReference type="InterPro" id="IPR043129">
    <property type="entry name" value="ATPase_NBD"/>
</dbReference>
<dbReference type="EMBL" id="LT985188">
    <property type="protein sequence ID" value="SPD87356.1"/>
    <property type="molecule type" value="Genomic_DNA"/>
</dbReference>
<dbReference type="SUPFAM" id="SSF53067">
    <property type="entry name" value="Actin-like ATPase domain"/>
    <property type="match status" value="2"/>
</dbReference>
<dbReference type="Pfam" id="PF00814">
    <property type="entry name" value="TsaD"/>
    <property type="match status" value="1"/>
</dbReference>
<dbReference type="Proteomes" id="UP000238164">
    <property type="component" value="Chromosome 1"/>
</dbReference>
<dbReference type="Gene3D" id="3.30.420.40">
    <property type="match status" value="1"/>
</dbReference>
<dbReference type="NCBIfam" id="TIGR03725">
    <property type="entry name" value="T6A_YeaZ"/>
    <property type="match status" value="1"/>
</dbReference>
<organism evidence="3 4">
    <name type="scientific">Micropruina glycogenica</name>
    <dbReference type="NCBI Taxonomy" id="75385"/>
    <lineage>
        <taxon>Bacteria</taxon>
        <taxon>Bacillati</taxon>
        <taxon>Actinomycetota</taxon>
        <taxon>Actinomycetes</taxon>
        <taxon>Propionibacteriales</taxon>
        <taxon>Nocardioidaceae</taxon>
        <taxon>Micropruina</taxon>
    </lineage>
</organism>
<dbReference type="RefSeq" id="WP_105186109.1">
    <property type="nucleotide sequence ID" value="NZ_BAAAGO010000004.1"/>
</dbReference>
<gene>
    <name evidence="3" type="ORF">MPLG2_2326</name>
</gene>
<dbReference type="GO" id="GO:0002949">
    <property type="term" value="P:tRNA threonylcarbamoyladenosine modification"/>
    <property type="evidence" value="ECO:0007669"/>
    <property type="project" value="InterPro"/>
</dbReference>